<dbReference type="RefSeq" id="WP_155319944.1">
    <property type="nucleotide sequence ID" value="NZ_AP021874.1"/>
</dbReference>
<dbReference type="OrthoDB" id="5389280at2"/>
<evidence type="ECO:0000313" key="2">
    <source>
        <dbReference type="EMBL" id="BBO72216.1"/>
    </source>
</evidence>
<dbReference type="AlphaFoldDB" id="A0A5K7YSB3"/>
<dbReference type="Gene3D" id="2.40.10.220">
    <property type="entry name" value="predicted glycosyltransferase like domains"/>
    <property type="match status" value="1"/>
</dbReference>
<evidence type="ECO:0008006" key="4">
    <source>
        <dbReference type="Google" id="ProtNLM"/>
    </source>
</evidence>
<sequence length="702" mass="80346">MERANLYSDTAQADTAVSPNEKKLISTPSTPASPVSEDACKTKPISQRQLIDKLNYSNFLDKSIFVNFQHKRYHRTLSIKASPLPCQDNRLTCRWQQDAGGIIDHPDDFCFQNILIPDGKRFIVAAPDVLEINNETIRLILPETCSAAEARSTRRHRCMDINVYVTQNGALFYGSMLDFSAFSFRVKARTTPPQTFEWMDIDLPVNVILFDGSRTLYSGECRVIKQTHGHKSQEWILKPARRHIRRFRPKEFRSTRQKMVPLPTISFVHPFSKKQIHLEVMDLSGSGLAVREEVSHAVLLPGLIIPDLQICFGDGSHVTCAAQVVYSLSIEDAEQAGMLRCGIAILEMPADEHIKVLSLIQQTGNKNSYLCHRVNLDDLWNFFFETGFIYPQKYEFIEKNKVRIKATYKKLYTESPEIARHFIHQRNGLILAHMAMVRFYENAWLIHHHAAIRSSTNRGGLAVLNQIGSFINDSHRLNSIKMNYVFCYYRPENKFPNHVFGGAAKHIQNPGGCSIDRFSYFHFRKSEQSANPLPAGWHLAPVTESDLRDLECHYEEHSGGLMIHALDLGADNHDIRETEAAFDQIGLVRSRHLYSIKMAGELKAVIMIDIADIGLNMSDLTNSAKFIILKHEGLSYPIIQASLVELFNRFHLDELPVLTYPAQSAERLKVPTEKTYNLWILSMNHTDDYFRYLKRLLKFIKH</sequence>
<name>A0A5K7YSB3_9BACT</name>
<evidence type="ECO:0000256" key="1">
    <source>
        <dbReference type="SAM" id="MobiDB-lite"/>
    </source>
</evidence>
<accession>A0A5K7YSB3</accession>
<dbReference type="Proteomes" id="UP000427906">
    <property type="component" value="Chromosome"/>
</dbReference>
<reference evidence="2 3" key="1">
    <citation type="submission" date="2019-11" db="EMBL/GenBank/DDBJ databases">
        <title>Comparative genomics of hydrocarbon-degrading Desulfosarcina strains.</title>
        <authorList>
            <person name="Watanabe M."/>
            <person name="Kojima H."/>
            <person name="Fukui M."/>
        </authorList>
    </citation>
    <scope>NUCLEOTIDE SEQUENCE [LARGE SCALE GENOMIC DNA]</scope>
    <source>
        <strain evidence="2 3">PL12</strain>
    </source>
</reference>
<evidence type="ECO:0000313" key="3">
    <source>
        <dbReference type="Proteomes" id="UP000427906"/>
    </source>
</evidence>
<dbReference type="KEGG" id="dalk:DSCA_61460"/>
<protein>
    <recommendedName>
        <fullName evidence="4">Pilus assembly protein PilZ</fullName>
    </recommendedName>
</protein>
<gene>
    <name evidence="2" type="ORF">DSCA_61460</name>
</gene>
<feature type="compositionally biased region" description="Polar residues" evidence="1">
    <location>
        <begin position="7"/>
        <end position="18"/>
    </location>
</feature>
<organism evidence="2 3">
    <name type="scientific">Desulfosarcina alkanivorans</name>
    <dbReference type="NCBI Taxonomy" id="571177"/>
    <lineage>
        <taxon>Bacteria</taxon>
        <taxon>Pseudomonadati</taxon>
        <taxon>Thermodesulfobacteriota</taxon>
        <taxon>Desulfobacteria</taxon>
        <taxon>Desulfobacterales</taxon>
        <taxon>Desulfosarcinaceae</taxon>
        <taxon>Desulfosarcina</taxon>
    </lineage>
</organism>
<dbReference type="EMBL" id="AP021874">
    <property type="protein sequence ID" value="BBO72216.1"/>
    <property type="molecule type" value="Genomic_DNA"/>
</dbReference>
<keyword evidence="3" id="KW-1185">Reference proteome</keyword>
<feature type="region of interest" description="Disordered" evidence="1">
    <location>
        <begin position="1"/>
        <end position="39"/>
    </location>
</feature>
<proteinExistence type="predicted"/>